<dbReference type="InterPro" id="IPR006056">
    <property type="entry name" value="RidA"/>
</dbReference>
<dbReference type="NCBIfam" id="TIGR00004">
    <property type="entry name" value="Rid family detoxifying hydrolase"/>
    <property type="match status" value="1"/>
</dbReference>
<protein>
    <submittedName>
        <fullName evidence="2">Uncharacterized protein</fullName>
    </submittedName>
</protein>
<proteinExistence type="inferred from homology"/>
<evidence type="ECO:0000313" key="3">
    <source>
        <dbReference type="Proteomes" id="UP001642540"/>
    </source>
</evidence>
<dbReference type="Gene3D" id="3.30.1330.40">
    <property type="entry name" value="RutC-like"/>
    <property type="match status" value="1"/>
</dbReference>
<dbReference type="InterPro" id="IPR035959">
    <property type="entry name" value="RutC-like_sf"/>
</dbReference>
<comment type="similarity">
    <text evidence="1">Belongs to the RutC family.</text>
</comment>
<dbReference type="SUPFAM" id="SSF55298">
    <property type="entry name" value="YjgF-like"/>
    <property type="match status" value="1"/>
</dbReference>
<name>A0ABP1S793_9HEXA</name>
<dbReference type="EMBL" id="CAXLJM020000164">
    <property type="protein sequence ID" value="CAL8145850.1"/>
    <property type="molecule type" value="Genomic_DNA"/>
</dbReference>
<dbReference type="InterPro" id="IPR006175">
    <property type="entry name" value="YjgF/YER057c/UK114"/>
</dbReference>
<evidence type="ECO:0000256" key="1">
    <source>
        <dbReference type="ARBA" id="ARBA00010552"/>
    </source>
</evidence>
<dbReference type="PANTHER" id="PTHR11803">
    <property type="entry name" value="2-IMINOBUTANOATE/2-IMINOPROPANOATE DEAMINASE RIDA"/>
    <property type="match status" value="1"/>
</dbReference>
<keyword evidence="3" id="KW-1185">Reference proteome</keyword>
<dbReference type="Pfam" id="PF01042">
    <property type="entry name" value="Ribonuc_L-PSP"/>
    <property type="match status" value="1"/>
</dbReference>
<sequence>MATIQRKIITTDKAPIPTVPLSQAVQMNNILYVSGQLGMLPNGDLVEGFEAQTRLALENIGHILKAAGASFKNVQKLTVLLQDITQFPQMNKIYAEFFTQPYPARTAYQVAQLPKAGGLIEIEAIAVLGDVVDV</sequence>
<dbReference type="CDD" id="cd00448">
    <property type="entry name" value="YjgF_YER057c_UK114_family"/>
    <property type="match status" value="1"/>
</dbReference>
<evidence type="ECO:0000313" key="2">
    <source>
        <dbReference type="EMBL" id="CAL8145850.1"/>
    </source>
</evidence>
<organism evidence="2 3">
    <name type="scientific">Orchesella dallaii</name>
    <dbReference type="NCBI Taxonomy" id="48710"/>
    <lineage>
        <taxon>Eukaryota</taxon>
        <taxon>Metazoa</taxon>
        <taxon>Ecdysozoa</taxon>
        <taxon>Arthropoda</taxon>
        <taxon>Hexapoda</taxon>
        <taxon>Collembola</taxon>
        <taxon>Entomobryomorpha</taxon>
        <taxon>Entomobryoidea</taxon>
        <taxon>Orchesellidae</taxon>
        <taxon>Orchesellinae</taxon>
        <taxon>Orchesella</taxon>
    </lineage>
</organism>
<accession>A0ABP1S793</accession>
<comment type="caution">
    <text evidence="2">The sequence shown here is derived from an EMBL/GenBank/DDBJ whole genome shotgun (WGS) entry which is preliminary data.</text>
</comment>
<dbReference type="Proteomes" id="UP001642540">
    <property type="component" value="Unassembled WGS sequence"/>
</dbReference>
<dbReference type="PANTHER" id="PTHR11803:SF39">
    <property type="entry name" value="2-IMINOBUTANOATE_2-IMINOPROPANOATE DEAMINASE"/>
    <property type="match status" value="1"/>
</dbReference>
<reference evidence="2 3" key="1">
    <citation type="submission" date="2024-08" db="EMBL/GenBank/DDBJ databases">
        <authorList>
            <person name="Cucini C."/>
            <person name="Frati F."/>
        </authorList>
    </citation>
    <scope>NUCLEOTIDE SEQUENCE [LARGE SCALE GENOMIC DNA]</scope>
</reference>
<gene>
    <name evidence="2" type="ORF">ODALV1_LOCUS30620</name>
</gene>